<dbReference type="GO" id="GO:0005524">
    <property type="term" value="F:ATP binding"/>
    <property type="evidence" value="ECO:0007669"/>
    <property type="project" value="UniProtKB-UniRule"/>
</dbReference>
<evidence type="ECO:0000256" key="7">
    <source>
        <dbReference type="PROSITE-ProRule" id="PRU10141"/>
    </source>
</evidence>
<keyword evidence="2" id="KW-0723">Serine/threonine-protein kinase</keyword>
<dbReference type="InterPro" id="IPR017441">
    <property type="entry name" value="Protein_kinase_ATP_BS"/>
</dbReference>
<reference evidence="10" key="1">
    <citation type="submission" date="2020-06" db="EMBL/GenBank/DDBJ databases">
        <title>Draft genome sequences of strains closely related to Aspergillus parafelis and Aspergillus hiratsukae.</title>
        <authorList>
            <person name="Dos Santos R.A.C."/>
            <person name="Rivero-Menendez O."/>
            <person name="Steenwyk J.L."/>
            <person name="Mead M.E."/>
            <person name="Goldman G.H."/>
            <person name="Alastruey-Izquierdo A."/>
            <person name="Rokas A."/>
        </authorList>
    </citation>
    <scope>NUCLEOTIDE SEQUENCE</scope>
    <source>
        <strain evidence="10">CNM-CM5623</strain>
    </source>
</reference>
<dbReference type="SMART" id="SM00220">
    <property type="entry name" value="S_TKc"/>
    <property type="match status" value="1"/>
</dbReference>
<accession>A0A8H6Q7Y7</accession>
<feature type="compositionally biased region" description="Polar residues" evidence="8">
    <location>
        <begin position="9"/>
        <end position="19"/>
    </location>
</feature>
<dbReference type="PROSITE" id="PS00108">
    <property type="entry name" value="PROTEIN_KINASE_ST"/>
    <property type="match status" value="1"/>
</dbReference>
<dbReference type="InterPro" id="IPR011009">
    <property type="entry name" value="Kinase-like_dom_sf"/>
</dbReference>
<feature type="region of interest" description="Disordered" evidence="8">
    <location>
        <begin position="1"/>
        <end position="27"/>
    </location>
</feature>
<dbReference type="AlphaFoldDB" id="A0A8H6Q7Y7"/>
<dbReference type="InterPro" id="IPR040233">
    <property type="entry name" value="CCD97-like_C"/>
</dbReference>
<keyword evidence="6 7" id="KW-0067">ATP-binding</keyword>
<comment type="similarity">
    <text evidence="1">Belongs to the protein kinase superfamily. CAMK Ser/Thr protein kinase family. NIM1 subfamily.</text>
</comment>
<evidence type="ECO:0000313" key="10">
    <source>
        <dbReference type="EMBL" id="KAF7168796.1"/>
    </source>
</evidence>
<gene>
    <name evidence="10" type="ORF">CNMCM5623_001770</name>
</gene>
<evidence type="ECO:0000256" key="6">
    <source>
        <dbReference type="ARBA" id="ARBA00022840"/>
    </source>
</evidence>
<feature type="domain" description="Protein kinase" evidence="9">
    <location>
        <begin position="371"/>
        <end position="667"/>
    </location>
</feature>
<keyword evidence="3" id="KW-0808">Transferase</keyword>
<dbReference type="PANTHER" id="PTHR24346:SF82">
    <property type="entry name" value="KP78A-RELATED"/>
    <property type="match status" value="1"/>
</dbReference>
<evidence type="ECO:0000256" key="4">
    <source>
        <dbReference type="ARBA" id="ARBA00022741"/>
    </source>
</evidence>
<evidence type="ECO:0000256" key="8">
    <source>
        <dbReference type="SAM" id="MobiDB-lite"/>
    </source>
</evidence>
<dbReference type="PROSITE" id="PS50011">
    <property type="entry name" value="PROTEIN_KINASE_DOM"/>
    <property type="match status" value="1"/>
</dbReference>
<evidence type="ECO:0000256" key="3">
    <source>
        <dbReference type="ARBA" id="ARBA00022679"/>
    </source>
</evidence>
<evidence type="ECO:0000256" key="1">
    <source>
        <dbReference type="ARBA" id="ARBA00010791"/>
    </source>
</evidence>
<sequence length="711" mass="80110">MKSDGAQRNVKSSSVQPSPAMTVKNRRKRYLDMHPEYFSADLELAAPVDPLLYDRLIRRFQTPAEREAEGRAKGFSGILQADLQRSEAKLDALNNPNPHAMFSYSRGPSGEIIAEDADEIPTSKEEAEKLWRWEMTMRFLKGEDCDFDYTQVDENDEYDDWTEEQERYFDNEEPEWIVEETDDGNIESPGPSGKERTSLALDTLKTAKTGTTASTSPQSVFSCPQPRSSSSSLSNPAPKQAALNLASISLRGLFRRLDTKVDGLHKSAMQSALDISTEDDANSINEQCESSSSGVVKETGRRLADRSDSSLIRAKSRTWGTIPDHFEIPGFSIPLDGKGKSPLADATLPEAFTVHSCKLGDEFVDTSIIPGLRGKVIGKGVTATVKLMHGKGPAKQDYFAVKEFRRSRKESLQAYDRKIKLEFSIAKSLHHPNIVETVRLCSQAGRWSHVMEYCSQGDLFTIVQQRYLSFESQLCLFRQLFQGVAYLHDIGIAHRDIKLENLLLTGDSHLKITDFGCARVFRESHRDLRSNDGGCAEVFGKIRKCGPGVCGSLPYIAPEVLAEDRSYDPRLLDIWSCAIVCLAMLHCGTPWAAAEEKDAGYSRYLEWWEEFLRSEPDGIITGDVYPKIGKFFSDLRTKPLRRLMLRMLHPIPERRATICDVMNDRWVKRIECCCPEPGKPSNCFEEFDGIVYPKVHNHLPPAKKGFFQRYI</sequence>
<dbReference type="Gene3D" id="1.10.510.10">
    <property type="entry name" value="Transferase(Phosphotransferase) domain 1"/>
    <property type="match status" value="1"/>
</dbReference>
<dbReference type="EMBL" id="JACBAE010001256">
    <property type="protein sequence ID" value="KAF7168796.1"/>
    <property type="molecule type" value="Genomic_DNA"/>
</dbReference>
<evidence type="ECO:0000259" key="9">
    <source>
        <dbReference type="PROSITE" id="PS50011"/>
    </source>
</evidence>
<protein>
    <recommendedName>
        <fullName evidence="9">Protein kinase domain-containing protein</fullName>
    </recommendedName>
</protein>
<organism evidence="10 11">
    <name type="scientific">Aspergillus felis</name>
    <dbReference type="NCBI Taxonomy" id="1287682"/>
    <lineage>
        <taxon>Eukaryota</taxon>
        <taxon>Fungi</taxon>
        <taxon>Dikarya</taxon>
        <taxon>Ascomycota</taxon>
        <taxon>Pezizomycotina</taxon>
        <taxon>Eurotiomycetes</taxon>
        <taxon>Eurotiomycetidae</taxon>
        <taxon>Eurotiales</taxon>
        <taxon>Aspergillaceae</taxon>
        <taxon>Aspergillus</taxon>
        <taxon>Aspergillus subgen. Fumigati</taxon>
    </lineage>
</organism>
<dbReference type="Pfam" id="PF00069">
    <property type="entry name" value="Pkinase"/>
    <property type="match status" value="1"/>
</dbReference>
<feature type="binding site" evidence="7">
    <location>
        <position position="402"/>
    </location>
    <ligand>
        <name>ATP</name>
        <dbReference type="ChEBI" id="CHEBI:30616"/>
    </ligand>
</feature>
<dbReference type="InterPro" id="IPR000719">
    <property type="entry name" value="Prot_kinase_dom"/>
</dbReference>
<comment type="caution">
    <text evidence="10">The sequence shown here is derived from an EMBL/GenBank/DDBJ whole genome shotgun (WGS) entry which is preliminary data.</text>
</comment>
<dbReference type="GO" id="GO:0005737">
    <property type="term" value="C:cytoplasm"/>
    <property type="evidence" value="ECO:0007669"/>
    <property type="project" value="TreeGrafter"/>
</dbReference>
<evidence type="ECO:0000313" key="11">
    <source>
        <dbReference type="Proteomes" id="UP000654922"/>
    </source>
</evidence>
<evidence type="ECO:0000256" key="2">
    <source>
        <dbReference type="ARBA" id="ARBA00022527"/>
    </source>
</evidence>
<dbReference type="PANTHER" id="PTHR24346">
    <property type="entry name" value="MAP/MICROTUBULE AFFINITY-REGULATING KINASE"/>
    <property type="match status" value="1"/>
</dbReference>
<dbReference type="Proteomes" id="UP000654922">
    <property type="component" value="Unassembled WGS sequence"/>
</dbReference>
<keyword evidence="4 7" id="KW-0547">Nucleotide-binding</keyword>
<dbReference type="GO" id="GO:0004674">
    <property type="term" value="F:protein serine/threonine kinase activity"/>
    <property type="evidence" value="ECO:0007669"/>
    <property type="project" value="UniProtKB-KW"/>
</dbReference>
<dbReference type="InterPro" id="IPR008271">
    <property type="entry name" value="Ser/Thr_kinase_AS"/>
</dbReference>
<proteinExistence type="inferred from homology"/>
<keyword evidence="5" id="KW-0418">Kinase</keyword>
<evidence type="ECO:0000256" key="5">
    <source>
        <dbReference type="ARBA" id="ARBA00022777"/>
    </source>
</evidence>
<dbReference type="Pfam" id="PF09747">
    <property type="entry name" value="CCD97-like_C"/>
    <property type="match status" value="2"/>
</dbReference>
<dbReference type="PROSITE" id="PS00107">
    <property type="entry name" value="PROTEIN_KINASE_ATP"/>
    <property type="match status" value="1"/>
</dbReference>
<dbReference type="SUPFAM" id="SSF56112">
    <property type="entry name" value="Protein kinase-like (PK-like)"/>
    <property type="match status" value="1"/>
</dbReference>
<name>A0A8H6Q7Y7_9EURO</name>
<feature type="region of interest" description="Disordered" evidence="8">
    <location>
        <begin position="208"/>
        <end position="237"/>
    </location>
</feature>
<dbReference type="GO" id="GO:0035556">
    <property type="term" value="P:intracellular signal transduction"/>
    <property type="evidence" value="ECO:0007669"/>
    <property type="project" value="TreeGrafter"/>
</dbReference>
<dbReference type="OrthoDB" id="4062651at2759"/>